<feature type="domain" description="High potential iron-sulfur proteins family profile" evidence="9">
    <location>
        <begin position="29"/>
        <end position="96"/>
    </location>
</feature>
<gene>
    <name evidence="10" type="ORF">Thpro_022623</name>
</gene>
<keyword evidence="4" id="KW-0004">4Fe-4S</keyword>
<dbReference type="InterPro" id="IPR006311">
    <property type="entry name" value="TAT_signal"/>
</dbReference>
<evidence type="ECO:0000256" key="7">
    <source>
        <dbReference type="ARBA" id="ARBA00023004"/>
    </source>
</evidence>
<dbReference type="Proteomes" id="UP000029273">
    <property type="component" value="Unassembled WGS sequence"/>
</dbReference>
<protein>
    <recommendedName>
        <fullName evidence="9">High potential iron-sulfur proteins family profile domain-containing protein</fullName>
    </recommendedName>
</protein>
<sequence>MKTGKTAFDPTRRRLLRGTATVFAAGIGAGLLPDTAQAAKVSKAAMLYQTHPHGSVSCANCVHFEPGPSPSAMGACTVVAGSISPRGYCIAYSPRV</sequence>
<dbReference type="EMBL" id="JQSG02000006">
    <property type="protein sequence ID" value="OBS08373.1"/>
    <property type="molecule type" value="Genomic_DNA"/>
</dbReference>
<dbReference type="GO" id="GO:0019646">
    <property type="term" value="P:aerobic electron transport chain"/>
    <property type="evidence" value="ECO:0007669"/>
    <property type="project" value="InterPro"/>
</dbReference>
<keyword evidence="11" id="KW-1185">Reference proteome</keyword>
<keyword evidence="5" id="KW-0479">Metal-binding</keyword>
<comment type="subunit">
    <text evidence="2">Homodimer.</text>
</comment>
<evidence type="ECO:0000259" key="9">
    <source>
        <dbReference type="PROSITE" id="PS51373"/>
    </source>
</evidence>
<dbReference type="STRING" id="160660.BJI67_00230"/>
<accession>A0A1A6C1E0</accession>
<dbReference type="RefSeq" id="WP_038092637.1">
    <property type="nucleotide sequence ID" value="NZ_JQSG02000006.1"/>
</dbReference>
<comment type="caution">
    <text evidence="10">The sequence shown here is derived from an EMBL/GenBank/DDBJ whole genome shotgun (WGS) entry which is preliminary data.</text>
</comment>
<dbReference type="InterPro" id="IPR036369">
    <property type="entry name" value="HIPIP_sf"/>
</dbReference>
<reference evidence="10 11" key="1">
    <citation type="journal article" date="2014" name="Genome Announc.">
        <title>Draft Genome Sequence of the Iron-Oxidizing, Acidophilic, and Halotolerant 'Thiobacillus prosperus' Type Strain DSM 5130.</title>
        <authorList>
            <person name="Ossandon F.J."/>
            <person name="Cardenas J.P."/>
            <person name="Corbett M."/>
            <person name="Quatrini R."/>
            <person name="Holmes D.S."/>
            <person name="Watkin E."/>
        </authorList>
    </citation>
    <scope>NUCLEOTIDE SEQUENCE [LARGE SCALE GENOMIC DNA]</scope>
    <source>
        <strain evidence="10 11">DSM 5130</strain>
    </source>
</reference>
<evidence type="ECO:0000313" key="10">
    <source>
        <dbReference type="EMBL" id="OBS08373.1"/>
    </source>
</evidence>
<dbReference type="PROSITE" id="PS51318">
    <property type="entry name" value="TAT"/>
    <property type="match status" value="1"/>
</dbReference>
<evidence type="ECO:0000313" key="11">
    <source>
        <dbReference type="Proteomes" id="UP000029273"/>
    </source>
</evidence>
<evidence type="ECO:0000256" key="3">
    <source>
        <dbReference type="ARBA" id="ARBA00022448"/>
    </source>
</evidence>
<keyword evidence="6" id="KW-0249">Electron transport</keyword>
<organism evidence="10 11">
    <name type="scientific">Acidihalobacter prosperus</name>
    <dbReference type="NCBI Taxonomy" id="160660"/>
    <lineage>
        <taxon>Bacteria</taxon>
        <taxon>Pseudomonadati</taxon>
        <taxon>Pseudomonadota</taxon>
        <taxon>Gammaproteobacteria</taxon>
        <taxon>Chromatiales</taxon>
        <taxon>Ectothiorhodospiraceae</taxon>
        <taxon>Acidihalobacter</taxon>
    </lineage>
</organism>
<dbReference type="GO" id="GO:0051539">
    <property type="term" value="F:4 iron, 4 sulfur cluster binding"/>
    <property type="evidence" value="ECO:0007669"/>
    <property type="project" value="UniProtKB-KW"/>
</dbReference>
<dbReference type="PROSITE" id="PS51373">
    <property type="entry name" value="HIPIP"/>
    <property type="match status" value="1"/>
</dbReference>
<comment type="function">
    <text evidence="1">Specific class of high-redox-potential 4Fe-4S ferredoxins. Functions in anaerobic electron transport in most purple and in some other photosynthetic bacteria and in at least one genus (Paracoccus) of halophilic, denitrifying bacteria.</text>
</comment>
<evidence type="ECO:0000256" key="4">
    <source>
        <dbReference type="ARBA" id="ARBA00022485"/>
    </source>
</evidence>
<dbReference type="GO" id="GO:0009055">
    <property type="term" value="F:electron transfer activity"/>
    <property type="evidence" value="ECO:0007669"/>
    <property type="project" value="InterPro"/>
</dbReference>
<dbReference type="SUPFAM" id="SSF57652">
    <property type="entry name" value="HIPIP (high potential iron protein)"/>
    <property type="match status" value="1"/>
</dbReference>
<keyword evidence="7" id="KW-0408">Iron</keyword>
<evidence type="ECO:0000256" key="1">
    <source>
        <dbReference type="ARBA" id="ARBA00002137"/>
    </source>
</evidence>
<dbReference type="GO" id="GO:0046872">
    <property type="term" value="F:metal ion binding"/>
    <property type="evidence" value="ECO:0007669"/>
    <property type="project" value="UniProtKB-KW"/>
</dbReference>
<evidence type="ECO:0000256" key="5">
    <source>
        <dbReference type="ARBA" id="ARBA00022723"/>
    </source>
</evidence>
<dbReference type="InterPro" id="IPR000170">
    <property type="entry name" value="High_potential_FeS_prot"/>
</dbReference>
<evidence type="ECO:0000256" key="8">
    <source>
        <dbReference type="ARBA" id="ARBA00023014"/>
    </source>
</evidence>
<keyword evidence="3" id="KW-0813">Transport</keyword>
<evidence type="ECO:0000256" key="6">
    <source>
        <dbReference type="ARBA" id="ARBA00022982"/>
    </source>
</evidence>
<dbReference type="AlphaFoldDB" id="A0A1A6C1E0"/>
<dbReference type="OrthoDB" id="5334781at2"/>
<name>A0A1A6C1E0_9GAMM</name>
<evidence type="ECO:0000256" key="2">
    <source>
        <dbReference type="ARBA" id="ARBA00011738"/>
    </source>
</evidence>
<proteinExistence type="predicted"/>
<keyword evidence="8" id="KW-0411">Iron-sulfur</keyword>
<dbReference type="Gene3D" id="4.10.490.10">
    <property type="entry name" value="High potential iron-sulphur protein"/>
    <property type="match status" value="1"/>
</dbReference>